<proteinExistence type="predicted"/>
<sequence length="80" mass="8906">MNRNTLGDLNGYLFEQMERLNDPELSKEELKNEISRAQAITKVSAQIINNGNLVLKAQVAYDNMVDLNAEKPGLLEGDGE</sequence>
<dbReference type="EMBL" id="CP021059">
    <property type="protein sequence ID" value="ARQ07313.1"/>
    <property type="molecule type" value="Genomic_DNA"/>
</dbReference>
<keyword evidence="2" id="KW-1185">Reference proteome</keyword>
<dbReference type="RefSeq" id="WP_086042877.1">
    <property type="nucleotide sequence ID" value="NZ_CBCRZA010000015.1"/>
</dbReference>
<name>A0A1W7ACI5_9STAP</name>
<dbReference type="STRING" id="1855823.MCCS_16760"/>
<accession>A0A1W7ACI5</accession>
<dbReference type="Proteomes" id="UP000194154">
    <property type="component" value="Chromosome"/>
</dbReference>
<dbReference type="AlphaFoldDB" id="A0A1W7ACI5"/>
<dbReference type="GeneID" id="35295781"/>
<evidence type="ECO:0008006" key="3">
    <source>
        <dbReference type="Google" id="ProtNLM"/>
    </source>
</evidence>
<evidence type="ECO:0000313" key="1">
    <source>
        <dbReference type="EMBL" id="ARQ07313.1"/>
    </source>
</evidence>
<dbReference type="KEGG" id="mcak:MCCS_16760"/>
<protein>
    <recommendedName>
        <fullName evidence="3">Phage protein</fullName>
    </recommendedName>
</protein>
<reference evidence="1 2" key="1">
    <citation type="journal article" date="2017" name="Int. J. Syst. Evol. Microbiol.">
        <title>Macrococcus canis sp. nov., a skin bacterium associated with infections in dogs.</title>
        <authorList>
            <person name="Gobeli Brawand S."/>
            <person name="Cotting K."/>
            <person name="Gomez-Sanz E."/>
            <person name="Collaud A."/>
            <person name="Thomann A."/>
            <person name="Brodard I."/>
            <person name="Rodriguez-Campos S."/>
            <person name="Strauss C."/>
            <person name="Perreten V."/>
        </authorList>
    </citation>
    <scope>NUCLEOTIDE SEQUENCE [LARGE SCALE GENOMIC DNA]</scope>
    <source>
        <strain evidence="1 2">KM45013</strain>
    </source>
</reference>
<dbReference type="OrthoDB" id="2231510at2"/>
<evidence type="ECO:0000313" key="2">
    <source>
        <dbReference type="Proteomes" id="UP000194154"/>
    </source>
</evidence>
<organism evidence="1 2">
    <name type="scientific">Macrococcoides canis</name>
    <dbReference type="NCBI Taxonomy" id="1855823"/>
    <lineage>
        <taxon>Bacteria</taxon>
        <taxon>Bacillati</taxon>
        <taxon>Bacillota</taxon>
        <taxon>Bacilli</taxon>
        <taxon>Bacillales</taxon>
        <taxon>Staphylococcaceae</taxon>
        <taxon>Macrococcoides</taxon>
    </lineage>
</organism>
<gene>
    <name evidence="1" type="ORF">MCCS_16760</name>
</gene>